<proteinExistence type="predicted"/>
<evidence type="ECO:0000313" key="2">
    <source>
        <dbReference type="Proteomes" id="UP000887116"/>
    </source>
</evidence>
<organism evidence="1 2">
    <name type="scientific">Trichonephila clavata</name>
    <name type="common">Joro spider</name>
    <name type="synonym">Nephila clavata</name>
    <dbReference type="NCBI Taxonomy" id="2740835"/>
    <lineage>
        <taxon>Eukaryota</taxon>
        <taxon>Metazoa</taxon>
        <taxon>Ecdysozoa</taxon>
        <taxon>Arthropoda</taxon>
        <taxon>Chelicerata</taxon>
        <taxon>Arachnida</taxon>
        <taxon>Araneae</taxon>
        <taxon>Araneomorphae</taxon>
        <taxon>Entelegynae</taxon>
        <taxon>Araneoidea</taxon>
        <taxon>Nephilidae</taxon>
        <taxon>Trichonephila</taxon>
    </lineage>
</organism>
<gene>
    <name evidence="1" type="ORF">TNCT_115151</name>
</gene>
<dbReference type="Proteomes" id="UP000887116">
    <property type="component" value="Unassembled WGS sequence"/>
</dbReference>
<comment type="caution">
    <text evidence="1">The sequence shown here is derived from an EMBL/GenBank/DDBJ whole genome shotgun (WGS) entry which is preliminary data.</text>
</comment>
<sequence>MRVGWGGGIGRSRGRKFCNKLYTCFGDNRKFKGKHLKVYETLHIIFHDNPLGHGVQHIAPYSFGRHCLDVEADQKSDYPLSQVQLHRLMLRLSLGTRHVIRTLRIIFLSNNLTRESQKLKSKHHPHLSPDIDFWIIDCNKKCLAISNAEEKS</sequence>
<name>A0A8X6LEK9_TRICU</name>
<keyword evidence="2" id="KW-1185">Reference proteome</keyword>
<reference evidence="1" key="1">
    <citation type="submission" date="2020-07" db="EMBL/GenBank/DDBJ databases">
        <title>Multicomponent nature underlies the extraordinary mechanical properties of spider dragline silk.</title>
        <authorList>
            <person name="Kono N."/>
            <person name="Nakamura H."/>
            <person name="Mori M."/>
            <person name="Yoshida Y."/>
            <person name="Ohtoshi R."/>
            <person name="Malay A.D."/>
            <person name="Moran D.A.P."/>
            <person name="Tomita M."/>
            <person name="Numata K."/>
            <person name="Arakawa K."/>
        </authorList>
    </citation>
    <scope>NUCLEOTIDE SEQUENCE</scope>
</reference>
<dbReference type="EMBL" id="BMAO01006209">
    <property type="protein sequence ID" value="GFR06925.1"/>
    <property type="molecule type" value="Genomic_DNA"/>
</dbReference>
<accession>A0A8X6LEK9</accession>
<dbReference type="AlphaFoldDB" id="A0A8X6LEK9"/>
<protein>
    <submittedName>
        <fullName evidence="1">Uncharacterized protein</fullName>
    </submittedName>
</protein>
<evidence type="ECO:0000313" key="1">
    <source>
        <dbReference type="EMBL" id="GFR06925.1"/>
    </source>
</evidence>